<gene>
    <name evidence="2" type="ORF">MPEAHAMD_3862</name>
</gene>
<dbReference type="EMBL" id="BPQJ01000018">
    <property type="protein sequence ID" value="GJD63691.1"/>
    <property type="molecule type" value="Genomic_DNA"/>
</dbReference>
<accession>A0AA37HD05</accession>
<dbReference type="Gene3D" id="1.10.10.10">
    <property type="entry name" value="Winged helix-like DNA-binding domain superfamily/Winged helix DNA-binding domain"/>
    <property type="match status" value="1"/>
</dbReference>
<keyword evidence="3" id="KW-1185">Reference proteome</keyword>
<dbReference type="Pfam" id="PF04255">
    <property type="entry name" value="DUF433"/>
    <property type="match status" value="1"/>
</dbReference>
<dbReference type="InterPro" id="IPR036388">
    <property type="entry name" value="WH-like_DNA-bd_sf"/>
</dbReference>
<protein>
    <recommendedName>
        <fullName evidence="4">DUF433 domain-containing protein</fullName>
    </recommendedName>
</protein>
<dbReference type="SUPFAM" id="SSF46689">
    <property type="entry name" value="Homeodomain-like"/>
    <property type="match status" value="1"/>
</dbReference>
<evidence type="ECO:0000256" key="1">
    <source>
        <dbReference type="SAM" id="MobiDB-lite"/>
    </source>
</evidence>
<evidence type="ECO:0008006" key="4">
    <source>
        <dbReference type="Google" id="ProtNLM"/>
    </source>
</evidence>
<name>A0AA37HD05_9HYPH</name>
<proteinExistence type="predicted"/>
<dbReference type="RefSeq" id="WP_238191994.1">
    <property type="nucleotide sequence ID" value="NZ_BPQJ01000018.1"/>
</dbReference>
<reference evidence="2" key="1">
    <citation type="journal article" date="2016" name="Front. Microbiol.">
        <title>Genome Sequence of the Piezophilic, Mesophilic Sulfate-Reducing Bacterium Desulfovibrio indicus J2T.</title>
        <authorList>
            <person name="Cao J."/>
            <person name="Maignien L."/>
            <person name="Shao Z."/>
            <person name="Alain K."/>
            <person name="Jebbar M."/>
        </authorList>
    </citation>
    <scope>NUCLEOTIDE SEQUENCE</scope>
    <source>
        <strain evidence="2">JCM 32048</strain>
    </source>
</reference>
<feature type="region of interest" description="Disordered" evidence="1">
    <location>
        <begin position="189"/>
        <end position="215"/>
    </location>
</feature>
<comment type="caution">
    <text evidence="2">The sequence shown here is derived from an EMBL/GenBank/DDBJ whole genome shotgun (WGS) entry which is preliminary data.</text>
</comment>
<dbReference type="InterPro" id="IPR009057">
    <property type="entry name" value="Homeodomain-like_sf"/>
</dbReference>
<evidence type="ECO:0000313" key="2">
    <source>
        <dbReference type="EMBL" id="GJD63691.1"/>
    </source>
</evidence>
<dbReference type="Proteomes" id="UP001055286">
    <property type="component" value="Unassembled WGS sequence"/>
</dbReference>
<sequence>MGERANLLRPAQAAFISGIAVRAVDRAIDEHVLPKGFYVLDGGRRLTPGACVMIAFYHAAADTFTPGLRKHIINRFEDRLRYVEFDHCEALARENWKLGEQYWSVDLAPFIALTAGGYERLREAEAAVARDEDVMSGAEVLRGTRVLVHDVAASAGDGEPIERIRDAYPSLTDRQIELAIIYATAHPQRGRPRGTALTTGTKHVERKVVQRKTAR</sequence>
<organism evidence="2 3">
    <name type="scientific">Methylobacterium frigidaeris</name>
    <dbReference type="NCBI Taxonomy" id="2038277"/>
    <lineage>
        <taxon>Bacteria</taxon>
        <taxon>Pseudomonadati</taxon>
        <taxon>Pseudomonadota</taxon>
        <taxon>Alphaproteobacteria</taxon>
        <taxon>Hyphomicrobiales</taxon>
        <taxon>Methylobacteriaceae</taxon>
        <taxon>Methylobacterium</taxon>
    </lineage>
</organism>
<dbReference type="AlphaFoldDB" id="A0AA37HD05"/>
<reference evidence="2" key="2">
    <citation type="submission" date="2021-08" db="EMBL/GenBank/DDBJ databases">
        <authorList>
            <person name="Tani A."/>
            <person name="Ola A."/>
            <person name="Ogura Y."/>
            <person name="Katsura K."/>
            <person name="Hayashi T."/>
        </authorList>
    </citation>
    <scope>NUCLEOTIDE SEQUENCE</scope>
    <source>
        <strain evidence="2">JCM 32048</strain>
    </source>
</reference>
<evidence type="ECO:0000313" key="3">
    <source>
        <dbReference type="Proteomes" id="UP001055286"/>
    </source>
</evidence>
<dbReference type="InterPro" id="IPR007367">
    <property type="entry name" value="DUF433"/>
</dbReference>